<dbReference type="AlphaFoldDB" id="A0A231HFJ4"/>
<reference evidence="1 2" key="1">
    <citation type="submission" date="2017-07" db="EMBL/GenBank/DDBJ databases">
        <title>First draft Genome Sequence of Nocardia cerradoensis isolated from human infection.</title>
        <authorList>
            <person name="Carrasco G."/>
        </authorList>
    </citation>
    <scope>NUCLEOTIDE SEQUENCE [LARGE SCALE GENOMIC DNA]</scope>
    <source>
        <strain evidence="1 2">CNM20130759</strain>
    </source>
</reference>
<dbReference type="EMBL" id="NGAF01000001">
    <property type="protein sequence ID" value="OXR47652.1"/>
    <property type="molecule type" value="Genomic_DNA"/>
</dbReference>
<accession>A0A231HFJ4</accession>
<evidence type="ECO:0000313" key="1">
    <source>
        <dbReference type="EMBL" id="OXR47652.1"/>
    </source>
</evidence>
<organism evidence="1 2">
    <name type="scientific">Nocardia cerradoensis</name>
    <dbReference type="NCBI Taxonomy" id="85688"/>
    <lineage>
        <taxon>Bacteria</taxon>
        <taxon>Bacillati</taxon>
        <taxon>Actinomycetota</taxon>
        <taxon>Actinomycetes</taxon>
        <taxon>Mycobacteriales</taxon>
        <taxon>Nocardiaceae</taxon>
        <taxon>Nocardia</taxon>
    </lineage>
</organism>
<name>A0A231HFJ4_9NOCA</name>
<sequence length="121" mass="13026">MDKSEPSADELVESVIRAGAEAGYRVDRDEAGRLRITAVREVPVDPALVFRVTDGELRDYYTRLSAESGGPLGAGTPWEAWMLLMSTHLDEAVYEAGRLDGPGAIVIGDTGFRAVSRSATD</sequence>
<keyword evidence="2" id="KW-1185">Reference proteome</keyword>
<dbReference type="Proteomes" id="UP000215506">
    <property type="component" value="Unassembled WGS sequence"/>
</dbReference>
<evidence type="ECO:0000313" key="2">
    <source>
        <dbReference type="Proteomes" id="UP000215506"/>
    </source>
</evidence>
<gene>
    <name evidence="1" type="ORF">B7C42_00777</name>
</gene>
<dbReference type="RefSeq" id="WP_094024367.1">
    <property type="nucleotide sequence ID" value="NZ_NGAF01000001.1"/>
</dbReference>
<comment type="caution">
    <text evidence="1">The sequence shown here is derived from an EMBL/GenBank/DDBJ whole genome shotgun (WGS) entry which is preliminary data.</text>
</comment>
<proteinExistence type="predicted"/>
<protein>
    <submittedName>
        <fullName evidence="1">Uncharacterized protein</fullName>
    </submittedName>
</protein>